<evidence type="ECO:0000313" key="3">
    <source>
        <dbReference type="EMBL" id="PIR45770.1"/>
    </source>
</evidence>
<dbReference type="AlphaFoldDB" id="A0A2H0RH52"/>
<feature type="transmembrane region" description="Helical" evidence="1">
    <location>
        <begin position="82"/>
        <end position="100"/>
    </location>
</feature>
<accession>A0A2H0RH52</accession>
<keyword evidence="1" id="KW-0812">Transmembrane</keyword>
<dbReference type="Pfam" id="PF18895">
    <property type="entry name" value="T4SS_pilin"/>
    <property type="match status" value="1"/>
</dbReference>
<comment type="caution">
    <text evidence="3">The sequence shown here is derived from an EMBL/GenBank/DDBJ whole genome shotgun (WGS) entry which is preliminary data.</text>
</comment>
<keyword evidence="1" id="KW-0472">Membrane</keyword>
<dbReference type="InterPro" id="IPR043993">
    <property type="entry name" value="T4SS_pilin"/>
</dbReference>
<organism evidence="3 4">
    <name type="scientific">Candidatus Vogelbacteria bacterium CG10_big_fil_rev_8_21_14_0_10_49_38</name>
    <dbReference type="NCBI Taxonomy" id="1975043"/>
    <lineage>
        <taxon>Bacteria</taxon>
        <taxon>Candidatus Vogeliibacteriota</taxon>
    </lineage>
</organism>
<feature type="signal peptide" evidence="2">
    <location>
        <begin position="1"/>
        <end position="27"/>
    </location>
</feature>
<sequence>MSLNLKAKLISFLMLALVLALPMVSSAANIDSAYFLGITTAIASVVDALIPILIGILVIVFAWGIVKYILGTADSKDSAKRIMIWGVIGITLVVSIWGVVNLLQNVFGITDTSVDIPTVPRPQLISDAVAR</sequence>
<gene>
    <name evidence="3" type="ORF">COV08_03295</name>
</gene>
<keyword evidence="2" id="KW-0732">Signal</keyword>
<evidence type="ECO:0000256" key="2">
    <source>
        <dbReference type="SAM" id="SignalP"/>
    </source>
</evidence>
<reference evidence="3 4" key="1">
    <citation type="submission" date="2017-09" db="EMBL/GenBank/DDBJ databases">
        <title>Depth-based differentiation of microbial function through sediment-hosted aquifers and enrichment of novel symbionts in the deep terrestrial subsurface.</title>
        <authorList>
            <person name="Probst A.J."/>
            <person name="Ladd B."/>
            <person name="Jarett J.K."/>
            <person name="Geller-Mcgrath D.E."/>
            <person name="Sieber C.M."/>
            <person name="Emerson J.B."/>
            <person name="Anantharaman K."/>
            <person name="Thomas B.C."/>
            <person name="Malmstrom R."/>
            <person name="Stieglmeier M."/>
            <person name="Klingl A."/>
            <person name="Woyke T."/>
            <person name="Ryan C.M."/>
            <person name="Banfield J.F."/>
        </authorList>
    </citation>
    <scope>NUCLEOTIDE SEQUENCE [LARGE SCALE GENOMIC DNA]</scope>
    <source>
        <strain evidence="3">CG10_big_fil_rev_8_21_14_0_10_49_38</strain>
    </source>
</reference>
<evidence type="ECO:0000256" key="1">
    <source>
        <dbReference type="SAM" id="Phobius"/>
    </source>
</evidence>
<name>A0A2H0RH52_9BACT</name>
<keyword evidence="1" id="KW-1133">Transmembrane helix</keyword>
<dbReference type="EMBL" id="PCYK01000029">
    <property type="protein sequence ID" value="PIR45770.1"/>
    <property type="molecule type" value="Genomic_DNA"/>
</dbReference>
<evidence type="ECO:0000313" key="4">
    <source>
        <dbReference type="Proteomes" id="UP000230431"/>
    </source>
</evidence>
<dbReference type="Proteomes" id="UP000230431">
    <property type="component" value="Unassembled WGS sequence"/>
</dbReference>
<protein>
    <submittedName>
        <fullName evidence="3">Uncharacterized protein</fullName>
    </submittedName>
</protein>
<proteinExistence type="predicted"/>
<feature type="chain" id="PRO_5013910349" evidence="2">
    <location>
        <begin position="28"/>
        <end position="131"/>
    </location>
</feature>
<feature type="transmembrane region" description="Helical" evidence="1">
    <location>
        <begin position="50"/>
        <end position="70"/>
    </location>
</feature>